<name>A0A3M0IBQ7_9ACTN</name>
<dbReference type="OrthoDB" id="4334226at2"/>
<protein>
    <submittedName>
        <fullName evidence="1">Uncharacterized protein</fullName>
    </submittedName>
</protein>
<comment type="caution">
    <text evidence="1">The sequence shown here is derived from an EMBL/GenBank/DDBJ whole genome shotgun (WGS) entry which is preliminary data.</text>
</comment>
<accession>A0A3M0IBQ7</accession>
<organism evidence="1 2">
    <name type="scientific">Streptomyces shenzhenensis</name>
    <dbReference type="NCBI Taxonomy" id="943815"/>
    <lineage>
        <taxon>Bacteria</taxon>
        <taxon>Bacillati</taxon>
        <taxon>Actinomycetota</taxon>
        <taxon>Actinomycetes</taxon>
        <taxon>Kitasatosporales</taxon>
        <taxon>Streptomycetaceae</taxon>
        <taxon>Streptomyces</taxon>
    </lineage>
</organism>
<sequence length="243" mass="25203">MTRIPDAVAVASLDTHRLIVAVPNDGLAKITTNLPRPVAADVLRQIAADLDSPAGRCETALATGRPCPVHDGPAAALLAAAAEAGPAFTRGMRKAPRPAGLDALLDHVAAAISATDDEHQDQAAEEPDTLTVDDVREALAFNAGEADQVLATLRDILLAAADDCTPEQALATARILLTAHARQIAAMVEAHYSATRTRWGLTRSTRGLLTGYEGARKIVTAYADGLADEQALAEGAAADQAKP</sequence>
<evidence type="ECO:0000313" key="1">
    <source>
        <dbReference type="EMBL" id="RMB83669.1"/>
    </source>
</evidence>
<dbReference type="Proteomes" id="UP000270471">
    <property type="component" value="Unassembled WGS sequence"/>
</dbReference>
<dbReference type="AlphaFoldDB" id="A0A3M0IBQ7"/>
<dbReference type="EMBL" id="PENI01000015">
    <property type="protein sequence ID" value="RMB83669.1"/>
    <property type="molecule type" value="Genomic_DNA"/>
</dbReference>
<dbReference type="RefSeq" id="WP_121891670.1">
    <property type="nucleotide sequence ID" value="NZ_PENI01000015.1"/>
</dbReference>
<keyword evidence="2" id="KW-1185">Reference proteome</keyword>
<gene>
    <name evidence="1" type="ORF">CTZ28_23415</name>
</gene>
<evidence type="ECO:0000313" key="2">
    <source>
        <dbReference type="Proteomes" id="UP000270471"/>
    </source>
</evidence>
<proteinExistence type="predicted"/>
<reference evidence="1 2" key="1">
    <citation type="submission" date="2017-11" db="EMBL/GenBank/DDBJ databases">
        <title>Draft genome of actinobacteria isolated from guarana (Paullinia cupana (Mart.) Ducke.</title>
        <authorList>
            <person name="Siqueira K.A."/>
            <person name="Liotti R.G."/>
            <person name="Mendes T.A.O."/>
            <person name="Soares M.A."/>
        </authorList>
    </citation>
    <scope>NUCLEOTIDE SEQUENCE [LARGE SCALE GENOMIC DNA]</scope>
    <source>
        <strain evidence="1 2">193</strain>
    </source>
</reference>